<sequence>MPTPCPSRGPDSSFHDSPADIPSPLPAPAAGSLQSSSRIGELRCGLLWLEFPALSVRYYDECERKEDDCLPGTICRNTLGSFTCSCEGGAPDFSVQYSERPCKGDSAGNKSATHPERPLMAAGTNAAFVQGTSPTPQGLPQRLNLTGAVRVLCEIEKVVVAIQKRFLQQESIPESSLYLSHPSCNVSLSNGTHVLLEAGWSECGTVMQSVRLGEPGSGHMLRCRAQDARQGAEGSGRRTYARAQGSGYTLGRRAQDTRSGAGLRMHTRAQRALGRMGLDVGGPGKTLTPRGTQQGGSGQG</sequence>
<dbReference type="PROSITE" id="PS50026">
    <property type="entry name" value="EGF_3"/>
    <property type="match status" value="1"/>
</dbReference>
<evidence type="ECO:0000313" key="6">
    <source>
        <dbReference type="EMBL" id="KAK2089946.1"/>
    </source>
</evidence>
<organism evidence="6 7">
    <name type="scientific">Saguinus oedipus</name>
    <name type="common">Cotton-top tamarin</name>
    <name type="synonym">Oedipomidas oedipus</name>
    <dbReference type="NCBI Taxonomy" id="9490"/>
    <lineage>
        <taxon>Eukaryota</taxon>
        <taxon>Metazoa</taxon>
        <taxon>Chordata</taxon>
        <taxon>Craniata</taxon>
        <taxon>Vertebrata</taxon>
        <taxon>Euteleostomi</taxon>
        <taxon>Mammalia</taxon>
        <taxon>Eutheria</taxon>
        <taxon>Euarchontoglires</taxon>
        <taxon>Primates</taxon>
        <taxon>Haplorrhini</taxon>
        <taxon>Platyrrhini</taxon>
        <taxon>Cebidae</taxon>
        <taxon>Callitrichinae</taxon>
        <taxon>Saguinus</taxon>
    </lineage>
</organism>
<dbReference type="Gene3D" id="2.10.25.10">
    <property type="entry name" value="Laminin"/>
    <property type="match status" value="1"/>
</dbReference>
<dbReference type="EMBL" id="JASSZA010000018">
    <property type="protein sequence ID" value="KAK2089946.1"/>
    <property type="molecule type" value="Genomic_DNA"/>
</dbReference>
<dbReference type="PANTHER" id="PTHR14002">
    <property type="entry name" value="ENDOGLIN/TGF-BETA RECEPTOR TYPE III"/>
    <property type="match status" value="1"/>
</dbReference>
<dbReference type="CDD" id="cd00054">
    <property type="entry name" value="EGF_CA"/>
    <property type="match status" value="1"/>
</dbReference>
<dbReference type="InterPro" id="IPR000742">
    <property type="entry name" value="EGF"/>
</dbReference>
<evidence type="ECO:0000256" key="1">
    <source>
        <dbReference type="ARBA" id="ARBA00022729"/>
    </source>
</evidence>
<feature type="region of interest" description="Disordered" evidence="4">
    <location>
        <begin position="276"/>
        <end position="300"/>
    </location>
</feature>
<dbReference type="Gene3D" id="2.60.40.3210">
    <property type="entry name" value="Zona pellucida, ZP-N domain"/>
    <property type="match status" value="1"/>
</dbReference>
<name>A0ABQ9TZF1_SAGOE</name>
<feature type="region of interest" description="Disordered" evidence="4">
    <location>
        <begin position="229"/>
        <end position="263"/>
    </location>
</feature>
<evidence type="ECO:0000256" key="3">
    <source>
        <dbReference type="PROSITE-ProRule" id="PRU00076"/>
    </source>
</evidence>
<comment type="caution">
    <text evidence="3">Lacks conserved residue(s) required for the propagation of feature annotation.</text>
</comment>
<evidence type="ECO:0000256" key="2">
    <source>
        <dbReference type="ARBA" id="ARBA00023157"/>
    </source>
</evidence>
<keyword evidence="2" id="KW-1015">Disulfide bond</keyword>
<proteinExistence type="predicted"/>
<dbReference type="InterPro" id="IPR049883">
    <property type="entry name" value="NOTCH1_EGF-like"/>
</dbReference>
<keyword evidence="7" id="KW-1185">Reference proteome</keyword>
<dbReference type="Proteomes" id="UP001266305">
    <property type="component" value="Unassembled WGS sequence"/>
</dbReference>
<dbReference type="InterPro" id="IPR055356">
    <property type="entry name" value="ZP-N"/>
</dbReference>
<keyword evidence="3" id="KW-0245">EGF-like domain</keyword>
<gene>
    <name evidence="6" type="ORF">P7K49_032612</name>
</gene>
<keyword evidence="1" id="KW-0732">Signal</keyword>
<evidence type="ECO:0000313" key="7">
    <source>
        <dbReference type="Proteomes" id="UP001266305"/>
    </source>
</evidence>
<evidence type="ECO:0000259" key="5">
    <source>
        <dbReference type="PROSITE" id="PS50026"/>
    </source>
</evidence>
<reference evidence="6 7" key="1">
    <citation type="submission" date="2023-05" db="EMBL/GenBank/DDBJ databases">
        <title>B98-5 Cell Line De Novo Hybrid Assembly: An Optical Mapping Approach.</title>
        <authorList>
            <person name="Kananen K."/>
            <person name="Auerbach J.A."/>
            <person name="Kautto E."/>
            <person name="Blachly J.S."/>
        </authorList>
    </citation>
    <scope>NUCLEOTIDE SEQUENCE [LARGE SCALE GENOMIC DNA]</scope>
    <source>
        <strain evidence="6">B95-8</strain>
        <tissue evidence="6">Cell line</tissue>
    </source>
</reference>
<feature type="domain" description="EGF-like" evidence="5">
    <location>
        <begin position="58"/>
        <end position="99"/>
    </location>
</feature>
<dbReference type="SUPFAM" id="SSF57196">
    <property type="entry name" value="EGF/Laminin"/>
    <property type="match status" value="1"/>
</dbReference>
<dbReference type="InterPro" id="IPR000152">
    <property type="entry name" value="EGF-type_Asp/Asn_hydroxyl_site"/>
</dbReference>
<protein>
    <recommendedName>
        <fullName evidence="5">EGF-like domain-containing protein</fullName>
    </recommendedName>
</protein>
<evidence type="ECO:0000256" key="4">
    <source>
        <dbReference type="SAM" id="MobiDB-lite"/>
    </source>
</evidence>
<comment type="caution">
    <text evidence="6">The sequence shown here is derived from an EMBL/GenBank/DDBJ whole genome shotgun (WGS) entry which is preliminary data.</text>
</comment>
<accession>A0ABQ9TZF1</accession>
<dbReference type="PROSITE" id="PS00010">
    <property type="entry name" value="ASX_HYDROXYL"/>
    <property type="match status" value="1"/>
</dbReference>
<dbReference type="Pfam" id="PF07645">
    <property type="entry name" value="EGF_CA"/>
    <property type="match status" value="1"/>
</dbReference>
<dbReference type="Pfam" id="PF23344">
    <property type="entry name" value="ZP-N"/>
    <property type="match status" value="1"/>
</dbReference>
<feature type="region of interest" description="Disordered" evidence="4">
    <location>
        <begin position="1"/>
        <end position="32"/>
    </location>
</feature>
<dbReference type="PANTHER" id="PTHR14002:SF22">
    <property type="entry name" value="UROMODULIN-LIKE 1"/>
    <property type="match status" value="1"/>
</dbReference>